<accession>A0ACB9YJU0</accession>
<evidence type="ECO:0000313" key="2">
    <source>
        <dbReference type="Proteomes" id="UP001497700"/>
    </source>
</evidence>
<proteinExistence type="predicted"/>
<protein>
    <submittedName>
        <fullName evidence="1">Uncharacterized protein</fullName>
    </submittedName>
</protein>
<sequence>MLYPNMTSTAMFLSCTPPPAYQTLPPAQHTTLSPVTQTMYTTVYETVLPAACETSQWMTTYTVTETYTGKPTDYVTPTIPQGFVVTTVVCPGCNPTEIVVTRPTETPMVSIMTGNGVTSTITITPTETPSMGGPAVYPTGTEKAASTVTAVPGTSGYPGSGPTYPVPGSCSGSGCANPGGVAAPKPGPASCGSSGCNGTSTTPPAAIVTAGAPSLKGALELFSGLALLAGHFFLL</sequence>
<organism evidence="1 2">
    <name type="scientific">Hypoxylon rubiginosum</name>
    <dbReference type="NCBI Taxonomy" id="110542"/>
    <lineage>
        <taxon>Eukaryota</taxon>
        <taxon>Fungi</taxon>
        <taxon>Dikarya</taxon>
        <taxon>Ascomycota</taxon>
        <taxon>Pezizomycotina</taxon>
        <taxon>Sordariomycetes</taxon>
        <taxon>Xylariomycetidae</taxon>
        <taxon>Xylariales</taxon>
        <taxon>Hypoxylaceae</taxon>
        <taxon>Hypoxylon</taxon>
    </lineage>
</organism>
<evidence type="ECO:0000313" key="1">
    <source>
        <dbReference type="EMBL" id="KAI4859130.1"/>
    </source>
</evidence>
<comment type="caution">
    <text evidence="1">The sequence shown here is derived from an EMBL/GenBank/DDBJ whole genome shotgun (WGS) entry which is preliminary data.</text>
</comment>
<dbReference type="Proteomes" id="UP001497700">
    <property type="component" value="Unassembled WGS sequence"/>
</dbReference>
<reference evidence="1 2" key="1">
    <citation type="journal article" date="2022" name="New Phytol.">
        <title>Ecological generalism drives hyperdiversity of secondary metabolite gene clusters in xylarialean endophytes.</title>
        <authorList>
            <person name="Franco M.E.E."/>
            <person name="Wisecaver J.H."/>
            <person name="Arnold A.E."/>
            <person name="Ju Y.M."/>
            <person name="Slot J.C."/>
            <person name="Ahrendt S."/>
            <person name="Moore L.P."/>
            <person name="Eastman K.E."/>
            <person name="Scott K."/>
            <person name="Konkel Z."/>
            <person name="Mondo S.J."/>
            <person name="Kuo A."/>
            <person name="Hayes R.D."/>
            <person name="Haridas S."/>
            <person name="Andreopoulos B."/>
            <person name="Riley R."/>
            <person name="LaButti K."/>
            <person name="Pangilinan J."/>
            <person name="Lipzen A."/>
            <person name="Amirebrahimi M."/>
            <person name="Yan J."/>
            <person name="Adam C."/>
            <person name="Keymanesh K."/>
            <person name="Ng V."/>
            <person name="Louie K."/>
            <person name="Northen T."/>
            <person name="Drula E."/>
            <person name="Henrissat B."/>
            <person name="Hsieh H.M."/>
            <person name="Youens-Clark K."/>
            <person name="Lutzoni F."/>
            <person name="Miadlikowska J."/>
            <person name="Eastwood D.C."/>
            <person name="Hamelin R.C."/>
            <person name="Grigoriev I.V."/>
            <person name="U'Ren J.M."/>
        </authorList>
    </citation>
    <scope>NUCLEOTIDE SEQUENCE [LARGE SCALE GENOMIC DNA]</scope>
    <source>
        <strain evidence="1 2">CBS 119005</strain>
    </source>
</reference>
<name>A0ACB9YJU0_9PEZI</name>
<dbReference type="EMBL" id="MU393655">
    <property type="protein sequence ID" value="KAI4859130.1"/>
    <property type="molecule type" value="Genomic_DNA"/>
</dbReference>
<keyword evidence="2" id="KW-1185">Reference proteome</keyword>
<gene>
    <name evidence="1" type="ORF">F4820DRAFT_454201</name>
</gene>